<comment type="subcellular location">
    <subcellularLocation>
        <location evidence="1">Membrane</location>
    </subcellularLocation>
</comment>
<evidence type="ECO:0000313" key="16">
    <source>
        <dbReference type="EMBL" id="OMJ88676.1"/>
    </source>
</evidence>
<proteinExistence type="inferred from homology"/>
<organism evidence="16 17">
    <name type="scientific">Stentor coeruleus</name>
    <dbReference type="NCBI Taxonomy" id="5963"/>
    <lineage>
        <taxon>Eukaryota</taxon>
        <taxon>Sar</taxon>
        <taxon>Alveolata</taxon>
        <taxon>Ciliophora</taxon>
        <taxon>Postciliodesmatophora</taxon>
        <taxon>Heterotrichea</taxon>
        <taxon>Heterotrichida</taxon>
        <taxon>Stentoridae</taxon>
        <taxon>Stentor</taxon>
    </lineage>
</organism>
<dbReference type="Proteomes" id="UP000187209">
    <property type="component" value="Unassembled WGS sequence"/>
</dbReference>
<feature type="domain" description="Phospholipid/glycerol acyltransferase" evidence="15">
    <location>
        <begin position="131"/>
        <end position="242"/>
    </location>
</feature>
<evidence type="ECO:0000256" key="10">
    <source>
        <dbReference type="ARBA" id="ARBA00023209"/>
    </source>
</evidence>
<feature type="transmembrane region" description="Helical" evidence="13">
    <location>
        <begin position="53"/>
        <end position="78"/>
    </location>
</feature>
<evidence type="ECO:0000256" key="7">
    <source>
        <dbReference type="ARBA" id="ARBA00022989"/>
    </source>
</evidence>
<evidence type="ECO:0000256" key="2">
    <source>
        <dbReference type="ARBA" id="ARBA00005189"/>
    </source>
</evidence>
<evidence type="ECO:0000256" key="12">
    <source>
        <dbReference type="ARBA" id="ARBA00023315"/>
    </source>
</evidence>
<accession>A0A1R2CIA3</accession>
<keyword evidence="17" id="KW-1185">Reference proteome</keyword>
<comment type="caution">
    <text evidence="16">The sequence shown here is derived from an EMBL/GenBank/DDBJ whole genome shotgun (WGS) entry which is preliminary data.</text>
</comment>
<comment type="similarity">
    <text evidence="3">Belongs to the 1-acyl-sn-glycerol-3-phosphate acyltransferase family.</text>
</comment>
<keyword evidence="6 13" id="KW-0812">Transmembrane</keyword>
<protein>
    <recommendedName>
        <fullName evidence="15">Phospholipid/glycerol acyltransferase domain-containing protein</fullName>
    </recommendedName>
</protein>
<sequence>MWILLIALYVLSIALTETAMRKLNPIIKYYKKVDSGVDVMRRWDIDRWSRVRFYIGSILLLPRLFLIILSVIAHWTNAKLIMMGVDLDAEKPITGIRRFLFKISSRFWARVLLLGVGFWRIKCIGEPLNCSVIASNHCSWVDIIYFLTSPEIPSFVSKASVKGFPFIGTLASSMQCIFIERTKDKHSAINAIKDRQKILHTGFPKLLVFPEGTTTNGTGLMEFKRGGFIGLLPVQPICMEYAMKSFSPCMEIVPMWVHAVLLGSQFANELTVHRLPVVHPKDGQSPEEFAEEVRGKISEHLKIPKVGLRIEEKVELLQKIFNEKAKEF</sequence>
<keyword evidence="12" id="KW-0012">Acyltransferase</keyword>
<dbReference type="InterPro" id="IPR045252">
    <property type="entry name" value="LPCAT1-like"/>
</dbReference>
<keyword evidence="4" id="KW-0444">Lipid biosynthesis</keyword>
<evidence type="ECO:0000256" key="8">
    <source>
        <dbReference type="ARBA" id="ARBA00023098"/>
    </source>
</evidence>
<keyword evidence="10" id="KW-0594">Phospholipid biosynthesis</keyword>
<dbReference type="InterPro" id="IPR002123">
    <property type="entry name" value="Plipid/glycerol_acylTrfase"/>
</dbReference>
<reference evidence="16 17" key="1">
    <citation type="submission" date="2016-11" db="EMBL/GenBank/DDBJ databases">
        <title>The macronuclear genome of Stentor coeruleus: a giant cell with tiny introns.</title>
        <authorList>
            <person name="Slabodnick M."/>
            <person name="Ruby J.G."/>
            <person name="Reiff S.B."/>
            <person name="Swart E.C."/>
            <person name="Gosai S."/>
            <person name="Prabakaran S."/>
            <person name="Witkowska E."/>
            <person name="Larue G.E."/>
            <person name="Fisher S."/>
            <person name="Freeman R.M."/>
            <person name="Gunawardena J."/>
            <person name="Chu W."/>
            <person name="Stover N.A."/>
            <person name="Gregory B.D."/>
            <person name="Nowacki M."/>
            <person name="Derisi J."/>
            <person name="Roy S.W."/>
            <person name="Marshall W.F."/>
            <person name="Sood P."/>
        </authorList>
    </citation>
    <scope>NUCLEOTIDE SEQUENCE [LARGE SCALE GENOMIC DNA]</scope>
    <source>
        <strain evidence="16">WM001</strain>
    </source>
</reference>
<keyword evidence="9 13" id="KW-0472">Membrane</keyword>
<dbReference type="GO" id="GO:0008374">
    <property type="term" value="F:O-acyltransferase activity"/>
    <property type="evidence" value="ECO:0007669"/>
    <property type="project" value="InterPro"/>
</dbReference>
<evidence type="ECO:0000256" key="9">
    <source>
        <dbReference type="ARBA" id="ARBA00023136"/>
    </source>
</evidence>
<evidence type="ECO:0000259" key="15">
    <source>
        <dbReference type="SMART" id="SM00563"/>
    </source>
</evidence>
<evidence type="ECO:0000256" key="1">
    <source>
        <dbReference type="ARBA" id="ARBA00004370"/>
    </source>
</evidence>
<keyword evidence="11" id="KW-1208">Phospholipid metabolism</keyword>
<evidence type="ECO:0000256" key="6">
    <source>
        <dbReference type="ARBA" id="ARBA00022692"/>
    </source>
</evidence>
<evidence type="ECO:0000256" key="5">
    <source>
        <dbReference type="ARBA" id="ARBA00022679"/>
    </source>
</evidence>
<dbReference type="PANTHER" id="PTHR23063:SF52">
    <property type="entry name" value="LYSOPHOSPHATIDYLCHOLINE ACYLTRANSFERASE"/>
    <property type="match status" value="1"/>
</dbReference>
<feature type="signal peptide" evidence="14">
    <location>
        <begin position="1"/>
        <end position="18"/>
    </location>
</feature>
<name>A0A1R2CIA3_9CILI</name>
<dbReference type="GO" id="GO:0008654">
    <property type="term" value="P:phospholipid biosynthetic process"/>
    <property type="evidence" value="ECO:0007669"/>
    <property type="project" value="UniProtKB-KW"/>
</dbReference>
<keyword evidence="5" id="KW-0808">Transferase</keyword>
<dbReference type="SMART" id="SM00563">
    <property type="entry name" value="PlsC"/>
    <property type="match status" value="1"/>
</dbReference>
<keyword evidence="7 13" id="KW-1133">Transmembrane helix</keyword>
<dbReference type="AlphaFoldDB" id="A0A1R2CIA3"/>
<feature type="chain" id="PRO_5012028732" description="Phospholipid/glycerol acyltransferase domain-containing protein" evidence="14">
    <location>
        <begin position="19"/>
        <end position="328"/>
    </location>
</feature>
<comment type="pathway">
    <text evidence="2">Lipid metabolism.</text>
</comment>
<gene>
    <name evidence="16" type="ORF">SteCoe_9382</name>
</gene>
<keyword evidence="8" id="KW-0443">Lipid metabolism</keyword>
<evidence type="ECO:0000256" key="3">
    <source>
        <dbReference type="ARBA" id="ARBA00008655"/>
    </source>
</evidence>
<dbReference type="EMBL" id="MPUH01000145">
    <property type="protein sequence ID" value="OMJ88676.1"/>
    <property type="molecule type" value="Genomic_DNA"/>
</dbReference>
<evidence type="ECO:0000256" key="13">
    <source>
        <dbReference type="SAM" id="Phobius"/>
    </source>
</evidence>
<dbReference type="Pfam" id="PF01553">
    <property type="entry name" value="Acyltransferase"/>
    <property type="match status" value="1"/>
</dbReference>
<evidence type="ECO:0000256" key="4">
    <source>
        <dbReference type="ARBA" id="ARBA00022516"/>
    </source>
</evidence>
<keyword evidence="14" id="KW-0732">Signal</keyword>
<evidence type="ECO:0000313" key="17">
    <source>
        <dbReference type="Proteomes" id="UP000187209"/>
    </source>
</evidence>
<evidence type="ECO:0000256" key="11">
    <source>
        <dbReference type="ARBA" id="ARBA00023264"/>
    </source>
</evidence>
<dbReference type="SUPFAM" id="SSF69593">
    <property type="entry name" value="Glycerol-3-phosphate (1)-acyltransferase"/>
    <property type="match status" value="1"/>
</dbReference>
<dbReference type="GO" id="GO:0016020">
    <property type="term" value="C:membrane"/>
    <property type="evidence" value="ECO:0007669"/>
    <property type="project" value="UniProtKB-SubCell"/>
</dbReference>
<dbReference type="PANTHER" id="PTHR23063">
    <property type="entry name" value="PHOSPHOLIPID ACYLTRANSFERASE"/>
    <property type="match status" value="1"/>
</dbReference>
<dbReference type="CDD" id="cd07991">
    <property type="entry name" value="LPLAT_LPCAT1-like"/>
    <property type="match status" value="1"/>
</dbReference>
<dbReference type="OrthoDB" id="272512at2759"/>
<evidence type="ECO:0000256" key="14">
    <source>
        <dbReference type="SAM" id="SignalP"/>
    </source>
</evidence>